<feature type="transmembrane region" description="Helical" evidence="2">
    <location>
        <begin position="39"/>
        <end position="61"/>
    </location>
</feature>
<dbReference type="Proteomes" id="UP000826651">
    <property type="component" value="Unassembled WGS sequence"/>
</dbReference>
<comment type="caution">
    <text evidence="3">The sequence shown here is derived from an EMBL/GenBank/DDBJ whole genome shotgun (WGS) entry which is preliminary data.</text>
</comment>
<dbReference type="SUPFAM" id="SSF103473">
    <property type="entry name" value="MFS general substrate transporter"/>
    <property type="match status" value="1"/>
</dbReference>
<dbReference type="RefSeq" id="WP_223411281.1">
    <property type="nucleotide sequence ID" value="NZ_JAGSHT010000025.1"/>
</dbReference>
<organism evidence="3 4">
    <name type="scientific">Occultella gossypii</name>
    <dbReference type="NCBI Taxonomy" id="2800820"/>
    <lineage>
        <taxon>Bacteria</taxon>
        <taxon>Bacillati</taxon>
        <taxon>Actinomycetota</taxon>
        <taxon>Actinomycetes</taxon>
        <taxon>Micrococcales</taxon>
        <taxon>Ruaniaceae</taxon>
        <taxon>Occultella</taxon>
    </lineage>
</organism>
<feature type="transmembrane region" description="Helical" evidence="2">
    <location>
        <begin position="12"/>
        <end position="33"/>
    </location>
</feature>
<keyword evidence="2" id="KW-0472">Membrane</keyword>
<keyword evidence="2" id="KW-0812">Transmembrane</keyword>
<keyword evidence="2" id="KW-1133">Transmembrane helix</keyword>
<evidence type="ECO:0000256" key="2">
    <source>
        <dbReference type="SAM" id="Phobius"/>
    </source>
</evidence>
<sequence>MYRHRTLGPQTLGTHAWFLFNAAAGAVLAPFVLTGLGLSAFTLGVVLAIGGTGALLGSLSAVRLGTRFGAGRVAIASMAVNALGWAIMAIGTGRLRDHRGHPLADAVSRCHARRAGRGGSAGLSRRSRHES</sequence>
<gene>
    <name evidence="3" type="ORF">KCQ71_24225</name>
</gene>
<feature type="region of interest" description="Disordered" evidence="1">
    <location>
        <begin position="112"/>
        <end position="131"/>
    </location>
</feature>
<dbReference type="Gene3D" id="1.20.1250.20">
    <property type="entry name" value="MFS general substrate transporter like domains"/>
    <property type="match status" value="1"/>
</dbReference>
<feature type="transmembrane region" description="Helical" evidence="2">
    <location>
        <begin position="73"/>
        <end position="93"/>
    </location>
</feature>
<protein>
    <recommendedName>
        <fullName evidence="5">MFS transporter</fullName>
    </recommendedName>
</protein>
<evidence type="ECO:0000313" key="4">
    <source>
        <dbReference type="Proteomes" id="UP000826651"/>
    </source>
</evidence>
<evidence type="ECO:0008006" key="5">
    <source>
        <dbReference type="Google" id="ProtNLM"/>
    </source>
</evidence>
<proteinExistence type="predicted"/>
<reference evidence="3 4" key="1">
    <citation type="submission" date="2021-04" db="EMBL/GenBank/DDBJ databases">
        <title>Ruania sp. nov., isolated from sandy soil of mangrove forest.</title>
        <authorList>
            <person name="Ge X."/>
            <person name="Huang R."/>
            <person name="Liu W."/>
        </authorList>
    </citation>
    <scope>NUCLEOTIDE SEQUENCE [LARGE SCALE GENOMIC DNA]</scope>
    <source>
        <strain evidence="3 4">N2-46</strain>
    </source>
</reference>
<dbReference type="InterPro" id="IPR036259">
    <property type="entry name" value="MFS_trans_sf"/>
</dbReference>
<accession>A0ABS7SFZ0</accession>
<evidence type="ECO:0000313" key="3">
    <source>
        <dbReference type="EMBL" id="MBZ2199275.1"/>
    </source>
</evidence>
<name>A0ABS7SFZ0_9MICO</name>
<keyword evidence="4" id="KW-1185">Reference proteome</keyword>
<evidence type="ECO:0000256" key="1">
    <source>
        <dbReference type="SAM" id="MobiDB-lite"/>
    </source>
</evidence>
<dbReference type="EMBL" id="JAGSHT010000025">
    <property type="protein sequence ID" value="MBZ2199275.1"/>
    <property type="molecule type" value="Genomic_DNA"/>
</dbReference>